<feature type="region of interest" description="Disordered" evidence="1">
    <location>
        <begin position="1"/>
        <end position="33"/>
    </location>
</feature>
<proteinExistence type="predicted"/>
<reference evidence="2 3" key="1">
    <citation type="submission" date="2014-04" db="EMBL/GenBank/DDBJ databases">
        <authorList>
            <consortium name="DOE Joint Genome Institute"/>
            <person name="Kuo A."/>
            <person name="Kohler A."/>
            <person name="Jargeat P."/>
            <person name="Nagy L.G."/>
            <person name="Floudas D."/>
            <person name="Copeland A."/>
            <person name="Barry K.W."/>
            <person name="Cichocki N."/>
            <person name="Veneault-Fourrey C."/>
            <person name="LaButti K."/>
            <person name="Lindquist E.A."/>
            <person name="Lipzen A."/>
            <person name="Lundell T."/>
            <person name="Morin E."/>
            <person name="Murat C."/>
            <person name="Sun H."/>
            <person name="Tunlid A."/>
            <person name="Henrissat B."/>
            <person name="Grigoriev I.V."/>
            <person name="Hibbett D.S."/>
            <person name="Martin F."/>
            <person name="Nordberg H.P."/>
            <person name="Cantor M.N."/>
            <person name="Hua S.X."/>
        </authorList>
    </citation>
    <scope>NUCLEOTIDE SEQUENCE [LARGE SCALE GENOMIC DNA]</scope>
    <source>
        <strain evidence="2 3">Ve08.2h10</strain>
    </source>
</reference>
<dbReference type="EMBL" id="KN827276">
    <property type="protein sequence ID" value="KIK76824.1"/>
    <property type="molecule type" value="Genomic_DNA"/>
</dbReference>
<evidence type="ECO:0000256" key="1">
    <source>
        <dbReference type="SAM" id="MobiDB-lite"/>
    </source>
</evidence>
<dbReference type="Proteomes" id="UP000054538">
    <property type="component" value="Unassembled WGS sequence"/>
</dbReference>
<dbReference type="HOGENOM" id="CLU_018294_8_1_1"/>
<reference evidence="3" key="2">
    <citation type="submission" date="2015-01" db="EMBL/GenBank/DDBJ databases">
        <title>Evolutionary Origins and Diversification of the Mycorrhizal Mutualists.</title>
        <authorList>
            <consortium name="DOE Joint Genome Institute"/>
            <consortium name="Mycorrhizal Genomics Consortium"/>
            <person name="Kohler A."/>
            <person name="Kuo A."/>
            <person name="Nagy L.G."/>
            <person name="Floudas D."/>
            <person name="Copeland A."/>
            <person name="Barry K.W."/>
            <person name="Cichocki N."/>
            <person name="Veneault-Fourrey C."/>
            <person name="LaButti K."/>
            <person name="Lindquist E.A."/>
            <person name="Lipzen A."/>
            <person name="Lundell T."/>
            <person name="Morin E."/>
            <person name="Murat C."/>
            <person name="Riley R."/>
            <person name="Ohm R."/>
            <person name="Sun H."/>
            <person name="Tunlid A."/>
            <person name="Henrissat B."/>
            <person name="Grigoriev I.V."/>
            <person name="Hibbett D.S."/>
            <person name="Martin F."/>
        </authorList>
    </citation>
    <scope>NUCLEOTIDE SEQUENCE [LARGE SCALE GENOMIC DNA]</scope>
    <source>
        <strain evidence="3">Ve08.2h10</strain>
    </source>
</reference>
<feature type="compositionally biased region" description="Polar residues" evidence="1">
    <location>
        <begin position="19"/>
        <end position="33"/>
    </location>
</feature>
<feature type="non-terminal residue" evidence="2">
    <location>
        <position position="1"/>
    </location>
</feature>
<sequence length="99" mass="11066">KPRDKPTQYNWPAKKQKNTQDVPSTSAQPAQSITQSNLTLSDWITVFAYIDSHPTVPQNSVVKHFGTLKSGTLIFTQATLSRKLHTQPVLEAHVNDNLL</sequence>
<keyword evidence="3" id="KW-1185">Reference proteome</keyword>
<dbReference type="OrthoDB" id="162969at2759"/>
<evidence type="ECO:0000313" key="2">
    <source>
        <dbReference type="EMBL" id="KIK76824.1"/>
    </source>
</evidence>
<protein>
    <submittedName>
        <fullName evidence="2">Uncharacterized protein</fullName>
    </submittedName>
</protein>
<dbReference type="InParanoid" id="A0A0D0D8U1"/>
<accession>A0A0D0D8U1</accession>
<dbReference type="AlphaFoldDB" id="A0A0D0D8U1"/>
<evidence type="ECO:0000313" key="3">
    <source>
        <dbReference type="Proteomes" id="UP000054538"/>
    </source>
</evidence>
<organism evidence="2 3">
    <name type="scientific">Paxillus rubicundulus Ve08.2h10</name>
    <dbReference type="NCBI Taxonomy" id="930991"/>
    <lineage>
        <taxon>Eukaryota</taxon>
        <taxon>Fungi</taxon>
        <taxon>Dikarya</taxon>
        <taxon>Basidiomycota</taxon>
        <taxon>Agaricomycotina</taxon>
        <taxon>Agaricomycetes</taxon>
        <taxon>Agaricomycetidae</taxon>
        <taxon>Boletales</taxon>
        <taxon>Paxilineae</taxon>
        <taxon>Paxillaceae</taxon>
        <taxon>Paxillus</taxon>
    </lineage>
</organism>
<gene>
    <name evidence="2" type="ORF">PAXRUDRAFT_168678</name>
</gene>
<name>A0A0D0D8U1_9AGAM</name>